<keyword evidence="4" id="KW-0804">Transcription</keyword>
<gene>
    <name evidence="7" type="ORF">OU5_1620</name>
</gene>
<dbReference type="InterPro" id="IPR018062">
    <property type="entry name" value="HTH_AraC-typ_CS"/>
</dbReference>
<dbReference type="InterPro" id="IPR018060">
    <property type="entry name" value="HTH_AraC"/>
</dbReference>
<dbReference type="Pfam" id="PF12833">
    <property type="entry name" value="HTH_18"/>
    <property type="match status" value="1"/>
</dbReference>
<dbReference type="InterPro" id="IPR050204">
    <property type="entry name" value="AraC_XylS_family_regulators"/>
</dbReference>
<proteinExistence type="predicted"/>
<dbReference type="GO" id="GO:0009893">
    <property type="term" value="P:positive regulation of metabolic process"/>
    <property type="evidence" value="ECO:0007669"/>
    <property type="project" value="UniProtKB-ARBA"/>
</dbReference>
<evidence type="ECO:0000256" key="3">
    <source>
        <dbReference type="ARBA" id="ARBA00023125"/>
    </source>
</evidence>
<dbReference type="PANTHER" id="PTHR46796">
    <property type="entry name" value="HTH-TYPE TRANSCRIPTIONAL ACTIVATOR RHAS-RELATED"/>
    <property type="match status" value="1"/>
</dbReference>
<dbReference type="GO" id="GO:0003700">
    <property type="term" value="F:DNA-binding transcription factor activity"/>
    <property type="evidence" value="ECO:0007669"/>
    <property type="project" value="InterPro"/>
</dbReference>
<feature type="domain" description="HTH araC/xylS-type" evidence="6">
    <location>
        <begin position="240"/>
        <end position="338"/>
    </location>
</feature>
<dbReference type="GO" id="GO:0043565">
    <property type="term" value="F:sequence-specific DNA binding"/>
    <property type="evidence" value="ECO:0007669"/>
    <property type="project" value="InterPro"/>
</dbReference>
<dbReference type="GO" id="GO:0005737">
    <property type="term" value="C:cytoplasm"/>
    <property type="evidence" value="ECO:0007669"/>
    <property type="project" value="UniProtKB-SubCell"/>
</dbReference>
<dbReference type="PROSITE" id="PS00041">
    <property type="entry name" value="HTH_ARAC_FAMILY_1"/>
    <property type="match status" value="1"/>
</dbReference>
<organism evidence="7 8">
    <name type="scientific">Pseudomonas mandelii JR-1</name>
    <dbReference type="NCBI Taxonomy" id="1147786"/>
    <lineage>
        <taxon>Bacteria</taxon>
        <taxon>Pseudomonadati</taxon>
        <taxon>Pseudomonadota</taxon>
        <taxon>Gammaproteobacteria</taxon>
        <taxon>Pseudomonadales</taxon>
        <taxon>Pseudomonadaceae</taxon>
        <taxon>Pseudomonas</taxon>
    </lineage>
</organism>
<keyword evidence="3" id="KW-0238">DNA-binding</keyword>
<dbReference type="SUPFAM" id="SSF46689">
    <property type="entry name" value="Homeodomain-like"/>
    <property type="match status" value="2"/>
</dbReference>
<sequence>MTASSLILDVRHVNAIIYHYYARASQMDILSSLLFLMPVSGALDTRCHFSPPWRLDYAATGPREIPYHVLLRGTAQVDDGENPVLSMQAGDILLIPSGVPHVLYEGSGSPSTAGKMHRERGLKIRTNSEDPKPVNMLCGRFILPSSPRQIIKESLPRQLIIRGVDVPDELAHLTEEHVASSRLARLITLMHEEAIEHGPGSESMMNHMSGALFGMTLRLASESAEPPIGLLRLAQRPRLQPAFTAMFENYSRTWSMAELADLCLMSRATFARQFAEAAGRSANDLLVEIRMANASRQLAETSDSIAKIAQDSGYKSDAAFQRAFKKHMEMTPARWRIQSAYVAKRDFTDQS</sequence>
<dbReference type="AlphaFoldDB" id="A0A024E711"/>
<dbReference type="InterPro" id="IPR011051">
    <property type="entry name" value="RmlC_Cupin_sf"/>
</dbReference>
<evidence type="ECO:0000256" key="2">
    <source>
        <dbReference type="ARBA" id="ARBA00023015"/>
    </source>
</evidence>
<dbReference type="Pfam" id="PF12852">
    <property type="entry name" value="Cupin_6"/>
    <property type="match status" value="1"/>
</dbReference>
<dbReference type="InterPro" id="IPR032783">
    <property type="entry name" value="AraC_lig"/>
</dbReference>
<dbReference type="PANTHER" id="PTHR46796:SF7">
    <property type="entry name" value="ARAC FAMILY TRANSCRIPTIONAL REGULATOR"/>
    <property type="match status" value="1"/>
</dbReference>
<dbReference type="SUPFAM" id="SSF51182">
    <property type="entry name" value="RmlC-like cupins"/>
    <property type="match status" value="1"/>
</dbReference>
<dbReference type="PROSITE" id="PS01124">
    <property type="entry name" value="HTH_ARAC_FAMILY_2"/>
    <property type="match status" value="1"/>
</dbReference>
<evidence type="ECO:0000313" key="8">
    <source>
        <dbReference type="Proteomes" id="UP000026913"/>
    </source>
</evidence>
<dbReference type="HOGENOM" id="CLU_000445_81_0_6"/>
<dbReference type="Gene3D" id="1.10.10.60">
    <property type="entry name" value="Homeodomain-like"/>
    <property type="match status" value="1"/>
</dbReference>
<comment type="subcellular location">
    <subcellularLocation>
        <location evidence="1">Cytoplasm</location>
    </subcellularLocation>
</comment>
<accession>A0A024E711</accession>
<evidence type="ECO:0000256" key="1">
    <source>
        <dbReference type="ARBA" id="ARBA00004496"/>
    </source>
</evidence>
<dbReference type="KEGG" id="pman:OU5_1620"/>
<dbReference type="InterPro" id="IPR009057">
    <property type="entry name" value="Homeodomain-like_sf"/>
</dbReference>
<protein>
    <recommendedName>
        <fullName evidence="6">HTH araC/xylS-type domain-containing protein</fullName>
    </recommendedName>
</protein>
<dbReference type="SMART" id="SM00342">
    <property type="entry name" value="HTH_ARAC"/>
    <property type="match status" value="1"/>
</dbReference>
<reference evidence="7 8" key="1">
    <citation type="journal article" date="2012" name="J. Bacteriol.">
        <title>Genome sequence of cold-adapted Pseudomonas mandelii strain JR-1.</title>
        <authorList>
            <person name="Jang S.H."/>
            <person name="Kim J."/>
            <person name="Kim J."/>
            <person name="Hong S."/>
            <person name="Lee C."/>
        </authorList>
    </citation>
    <scope>NUCLEOTIDE SEQUENCE [LARGE SCALE GENOMIC DNA]</scope>
    <source>
        <strain evidence="7 8">JR-1</strain>
    </source>
</reference>
<name>A0A024E711_9PSED</name>
<comment type="function">
    <text evidence="5">Regulatory protein of the TOL plasmid xyl operons. XylS activates the xylXYZLTEGFJQKIH operon required for the degradation of toluene, m-xylene and p-xylene.</text>
</comment>
<dbReference type="EMBL" id="CP005960">
    <property type="protein sequence ID" value="AHZ68699.1"/>
    <property type="molecule type" value="Genomic_DNA"/>
</dbReference>
<evidence type="ECO:0000313" key="7">
    <source>
        <dbReference type="EMBL" id="AHZ68699.1"/>
    </source>
</evidence>
<evidence type="ECO:0000259" key="6">
    <source>
        <dbReference type="PROSITE" id="PS01124"/>
    </source>
</evidence>
<dbReference type="Proteomes" id="UP000026913">
    <property type="component" value="Chromosome"/>
</dbReference>
<evidence type="ECO:0000256" key="4">
    <source>
        <dbReference type="ARBA" id="ARBA00023163"/>
    </source>
</evidence>
<keyword evidence="2" id="KW-0805">Transcription regulation</keyword>
<evidence type="ECO:0000256" key="5">
    <source>
        <dbReference type="ARBA" id="ARBA00037345"/>
    </source>
</evidence>